<gene>
    <name evidence="2" type="ORF">FHR96_002130</name>
</gene>
<reference evidence="2 3" key="1">
    <citation type="submission" date="2020-08" db="EMBL/GenBank/DDBJ databases">
        <title>Genomic Encyclopedia of Type Strains, Phase III (KMG-III): the genomes of soil and plant-associated and newly described type strains.</title>
        <authorList>
            <person name="Whitman W."/>
        </authorList>
    </citation>
    <scope>NUCLEOTIDE SEQUENCE [LARGE SCALE GENOMIC DNA]</scope>
    <source>
        <strain evidence="2 3">CECT 5995</strain>
    </source>
</reference>
<accession>A0A7W5BZU9</accession>
<dbReference type="Proteomes" id="UP000525987">
    <property type="component" value="Unassembled WGS sequence"/>
</dbReference>
<sequence length="130" mass="14639">MNEGKVGNRTAQTFFTGGVGTLFTMLATSFAPEEFVQIGVYASVFFAPFLSAYCTKLLNSLDEPDELSKYKAGLKKDIRFCKKCLKDKRLDEGQKKKYGKNYDKAMNKLSQANTDFHEGRLKLESVVTKI</sequence>
<organism evidence="2 3">
    <name type="scientific">Halomonas organivorans</name>
    <dbReference type="NCBI Taxonomy" id="257772"/>
    <lineage>
        <taxon>Bacteria</taxon>
        <taxon>Pseudomonadati</taxon>
        <taxon>Pseudomonadota</taxon>
        <taxon>Gammaproteobacteria</taxon>
        <taxon>Oceanospirillales</taxon>
        <taxon>Halomonadaceae</taxon>
        <taxon>Halomonas</taxon>
    </lineage>
</organism>
<keyword evidence="1" id="KW-0812">Transmembrane</keyword>
<keyword evidence="1" id="KW-1133">Transmembrane helix</keyword>
<name>A0A7W5BZU9_9GAMM</name>
<keyword evidence="3" id="KW-1185">Reference proteome</keyword>
<feature type="transmembrane region" description="Helical" evidence="1">
    <location>
        <begin position="38"/>
        <end position="59"/>
    </location>
</feature>
<dbReference type="EMBL" id="JACHXM010000008">
    <property type="protein sequence ID" value="MBB3141253.1"/>
    <property type="molecule type" value="Genomic_DNA"/>
</dbReference>
<dbReference type="RefSeq" id="WP_183387637.1">
    <property type="nucleotide sequence ID" value="NZ_JACHXM010000008.1"/>
</dbReference>
<feature type="transmembrane region" description="Helical" evidence="1">
    <location>
        <begin position="12"/>
        <end position="32"/>
    </location>
</feature>
<dbReference type="AlphaFoldDB" id="A0A7W5BZU9"/>
<comment type="caution">
    <text evidence="2">The sequence shown here is derived from an EMBL/GenBank/DDBJ whole genome shotgun (WGS) entry which is preliminary data.</text>
</comment>
<proteinExistence type="predicted"/>
<evidence type="ECO:0000313" key="2">
    <source>
        <dbReference type="EMBL" id="MBB3141253.1"/>
    </source>
</evidence>
<evidence type="ECO:0000256" key="1">
    <source>
        <dbReference type="SAM" id="Phobius"/>
    </source>
</evidence>
<protein>
    <submittedName>
        <fullName evidence="2">Uncharacterized protein</fullName>
    </submittedName>
</protein>
<evidence type="ECO:0000313" key="3">
    <source>
        <dbReference type="Proteomes" id="UP000525987"/>
    </source>
</evidence>
<keyword evidence="1" id="KW-0472">Membrane</keyword>